<proteinExistence type="predicted"/>
<comment type="caution">
    <text evidence="8">The sequence shown here is derived from an EMBL/GenBank/DDBJ whole genome shotgun (WGS) entry which is preliminary data.</text>
</comment>
<dbReference type="PANTHER" id="PTHR48111">
    <property type="entry name" value="REGULATOR OF RPOS"/>
    <property type="match status" value="1"/>
</dbReference>
<dbReference type="SUPFAM" id="SSF46894">
    <property type="entry name" value="C-terminal effector domain of the bipartite response regulators"/>
    <property type="match status" value="1"/>
</dbReference>
<dbReference type="EMBL" id="DXCV01000062">
    <property type="protein sequence ID" value="HIY88891.1"/>
    <property type="molecule type" value="Genomic_DNA"/>
</dbReference>
<evidence type="ECO:0000256" key="1">
    <source>
        <dbReference type="ARBA" id="ARBA00022553"/>
    </source>
</evidence>
<dbReference type="GO" id="GO:0006355">
    <property type="term" value="P:regulation of DNA-templated transcription"/>
    <property type="evidence" value="ECO:0007669"/>
    <property type="project" value="InterPro"/>
</dbReference>
<gene>
    <name evidence="8" type="ORF">H9824_09335</name>
</gene>
<dbReference type="Proteomes" id="UP000886851">
    <property type="component" value="Unassembled WGS sequence"/>
</dbReference>
<dbReference type="SUPFAM" id="SSF52172">
    <property type="entry name" value="CheY-like"/>
    <property type="match status" value="1"/>
</dbReference>
<sequence length="237" mass="26943">MDKQQIKLLLVEDEQAFAWVLSDTLSGSGFEVRNAYDGEEALQLLHSELPDVIVADIMMPKMDGFTLVRQLRKEGIRTPVLFLSARTDPEDVVKGFELGASDYIRKPFAIKELIVRVRSLLGRLQETQAKIVEEKYHIGHLLFDAMAHKLSIKAAESVQEISLPTRESEILALLCRRMGEVVPTSTILQDLWGNDDYFCTRSLNVHITRLRKKLAADGRIAIDAFRGMGYRLWVRSE</sequence>
<evidence type="ECO:0000256" key="4">
    <source>
        <dbReference type="PROSITE-ProRule" id="PRU00169"/>
    </source>
</evidence>
<dbReference type="InterPro" id="IPR036388">
    <property type="entry name" value="WH-like_DNA-bd_sf"/>
</dbReference>
<dbReference type="CDD" id="cd17574">
    <property type="entry name" value="REC_OmpR"/>
    <property type="match status" value="1"/>
</dbReference>
<dbReference type="CDD" id="cd00383">
    <property type="entry name" value="trans_reg_C"/>
    <property type="match status" value="1"/>
</dbReference>
<dbReference type="InterPro" id="IPR001789">
    <property type="entry name" value="Sig_transdc_resp-reg_receiver"/>
</dbReference>
<name>A0A9D1ZJH8_9BACE</name>
<keyword evidence="2" id="KW-0902">Two-component regulatory system</keyword>
<dbReference type="SMART" id="SM00862">
    <property type="entry name" value="Trans_reg_C"/>
    <property type="match status" value="1"/>
</dbReference>
<organism evidence="8 9">
    <name type="scientific">Candidatus Bacteroides pullicola</name>
    <dbReference type="NCBI Taxonomy" id="2838475"/>
    <lineage>
        <taxon>Bacteria</taxon>
        <taxon>Pseudomonadati</taxon>
        <taxon>Bacteroidota</taxon>
        <taxon>Bacteroidia</taxon>
        <taxon>Bacteroidales</taxon>
        <taxon>Bacteroidaceae</taxon>
        <taxon>Bacteroides</taxon>
    </lineage>
</organism>
<dbReference type="PANTHER" id="PTHR48111:SF40">
    <property type="entry name" value="PHOSPHATE REGULON TRANSCRIPTIONAL REGULATORY PROTEIN PHOB"/>
    <property type="match status" value="1"/>
</dbReference>
<dbReference type="Gene3D" id="1.10.10.10">
    <property type="entry name" value="Winged helix-like DNA-binding domain superfamily/Winged helix DNA-binding domain"/>
    <property type="match status" value="1"/>
</dbReference>
<dbReference type="PROSITE" id="PS51755">
    <property type="entry name" value="OMPR_PHOB"/>
    <property type="match status" value="1"/>
</dbReference>
<dbReference type="Pfam" id="PF00072">
    <property type="entry name" value="Response_reg"/>
    <property type="match status" value="1"/>
</dbReference>
<dbReference type="AlphaFoldDB" id="A0A9D1ZJH8"/>
<accession>A0A9D1ZJH8</accession>
<dbReference type="GO" id="GO:0032993">
    <property type="term" value="C:protein-DNA complex"/>
    <property type="evidence" value="ECO:0007669"/>
    <property type="project" value="TreeGrafter"/>
</dbReference>
<feature type="DNA-binding region" description="OmpR/PhoB-type" evidence="5">
    <location>
        <begin position="133"/>
        <end position="234"/>
    </location>
</feature>
<dbReference type="PROSITE" id="PS50110">
    <property type="entry name" value="RESPONSE_REGULATORY"/>
    <property type="match status" value="1"/>
</dbReference>
<protein>
    <submittedName>
        <fullName evidence="8">Response regulator transcription factor</fullName>
    </submittedName>
</protein>
<keyword evidence="3 5" id="KW-0238">DNA-binding</keyword>
<reference evidence="8" key="1">
    <citation type="journal article" date="2021" name="PeerJ">
        <title>Extensive microbial diversity within the chicken gut microbiome revealed by metagenomics and culture.</title>
        <authorList>
            <person name="Gilroy R."/>
            <person name="Ravi A."/>
            <person name="Getino M."/>
            <person name="Pursley I."/>
            <person name="Horton D.L."/>
            <person name="Alikhan N.F."/>
            <person name="Baker D."/>
            <person name="Gharbi K."/>
            <person name="Hall N."/>
            <person name="Watson M."/>
            <person name="Adriaenssens E.M."/>
            <person name="Foster-Nyarko E."/>
            <person name="Jarju S."/>
            <person name="Secka A."/>
            <person name="Antonio M."/>
            <person name="Oren A."/>
            <person name="Chaudhuri R.R."/>
            <person name="La Ragione R."/>
            <person name="Hildebrand F."/>
            <person name="Pallen M.J."/>
        </authorList>
    </citation>
    <scope>NUCLEOTIDE SEQUENCE</scope>
    <source>
        <strain evidence="8">Gambia2-208</strain>
    </source>
</reference>
<dbReference type="Gene3D" id="3.40.50.2300">
    <property type="match status" value="1"/>
</dbReference>
<feature type="domain" description="Response regulatory" evidence="6">
    <location>
        <begin position="7"/>
        <end position="121"/>
    </location>
</feature>
<feature type="domain" description="OmpR/PhoB-type" evidence="7">
    <location>
        <begin position="133"/>
        <end position="234"/>
    </location>
</feature>
<dbReference type="GO" id="GO:0000156">
    <property type="term" value="F:phosphorelay response regulator activity"/>
    <property type="evidence" value="ECO:0007669"/>
    <property type="project" value="TreeGrafter"/>
</dbReference>
<evidence type="ECO:0000313" key="9">
    <source>
        <dbReference type="Proteomes" id="UP000886851"/>
    </source>
</evidence>
<dbReference type="InterPro" id="IPR016032">
    <property type="entry name" value="Sig_transdc_resp-reg_C-effctor"/>
</dbReference>
<evidence type="ECO:0000256" key="2">
    <source>
        <dbReference type="ARBA" id="ARBA00023012"/>
    </source>
</evidence>
<evidence type="ECO:0000313" key="8">
    <source>
        <dbReference type="EMBL" id="HIY88891.1"/>
    </source>
</evidence>
<keyword evidence="1 4" id="KW-0597">Phosphoprotein</keyword>
<dbReference type="InterPro" id="IPR011006">
    <property type="entry name" value="CheY-like_superfamily"/>
</dbReference>
<feature type="modified residue" description="4-aspartylphosphate" evidence="4">
    <location>
        <position position="56"/>
    </location>
</feature>
<dbReference type="Pfam" id="PF00486">
    <property type="entry name" value="Trans_reg_C"/>
    <property type="match status" value="1"/>
</dbReference>
<evidence type="ECO:0000256" key="3">
    <source>
        <dbReference type="ARBA" id="ARBA00023125"/>
    </source>
</evidence>
<evidence type="ECO:0000256" key="5">
    <source>
        <dbReference type="PROSITE-ProRule" id="PRU01091"/>
    </source>
</evidence>
<dbReference type="InterPro" id="IPR001867">
    <property type="entry name" value="OmpR/PhoB-type_DNA-bd"/>
</dbReference>
<dbReference type="GO" id="GO:0005829">
    <property type="term" value="C:cytosol"/>
    <property type="evidence" value="ECO:0007669"/>
    <property type="project" value="TreeGrafter"/>
</dbReference>
<evidence type="ECO:0000259" key="7">
    <source>
        <dbReference type="PROSITE" id="PS51755"/>
    </source>
</evidence>
<dbReference type="GO" id="GO:0000976">
    <property type="term" value="F:transcription cis-regulatory region binding"/>
    <property type="evidence" value="ECO:0007669"/>
    <property type="project" value="TreeGrafter"/>
</dbReference>
<evidence type="ECO:0000259" key="6">
    <source>
        <dbReference type="PROSITE" id="PS50110"/>
    </source>
</evidence>
<reference evidence="8" key="2">
    <citation type="submission" date="2021-04" db="EMBL/GenBank/DDBJ databases">
        <authorList>
            <person name="Gilroy R."/>
        </authorList>
    </citation>
    <scope>NUCLEOTIDE SEQUENCE</scope>
    <source>
        <strain evidence="8">Gambia2-208</strain>
    </source>
</reference>
<dbReference type="SMART" id="SM00448">
    <property type="entry name" value="REC"/>
    <property type="match status" value="1"/>
</dbReference>
<dbReference type="InterPro" id="IPR039420">
    <property type="entry name" value="WalR-like"/>
</dbReference>